<reference evidence="11" key="1">
    <citation type="submission" date="2014-10" db="EMBL/GenBank/DDBJ databases">
        <authorList>
            <person name="Seo M.-J."/>
            <person name="Seok Y.J."/>
            <person name="Cha I.-T."/>
        </authorList>
    </citation>
    <scope>NUCLEOTIDE SEQUENCE</scope>
    <source>
        <tissue evidence="11">Gonad</tissue>
    </source>
</reference>
<dbReference type="PANTHER" id="PTHR11403:SF7">
    <property type="entry name" value="CYTOCHROME C OXIDASE SUBUNIT 3"/>
    <property type="match status" value="1"/>
</dbReference>
<feature type="transmembrane region" description="Helical" evidence="9">
    <location>
        <begin position="252"/>
        <end position="275"/>
    </location>
</feature>
<dbReference type="CDD" id="cd01665">
    <property type="entry name" value="Cyt_c_Oxidase_III"/>
    <property type="match status" value="1"/>
</dbReference>
<comment type="similarity">
    <text evidence="2 8">Belongs to the cytochrome c oxidase subunit 3 family.</text>
</comment>
<dbReference type="InterPro" id="IPR000298">
    <property type="entry name" value="Cyt_c_oxidase-like_su3"/>
</dbReference>
<evidence type="ECO:0000256" key="2">
    <source>
        <dbReference type="ARBA" id="ARBA00010581"/>
    </source>
</evidence>
<dbReference type="Gene3D" id="1.20.120.80">
    <property type="entry name" value="Cytochrome c oxidase, subunit III, four-helix bundle"/>
    <property type="match status" value="1"/>
</dbReference>
<dbReference type="RefSeq" id="YP_009422195.1">
    <property type="nucleotide sequence ID" value="NC_035757.1"/>
</dbReference>
<feature type="transmembrane region" description="Helical" evidence="9">
    <location>
        <begin position="39"/>
        <end position="60"/>
    </location>
</feature>
<dbReference type="GeneID" id="33912924"/>
<evidence type="ECO:0000256" key="5">
    <source>
        <dbReference type="ARBA" id="ARBA00022967"/>
    </source>
</evidence>
<keyword evidence="6 9" id="KW-1133">Transmembrane helix</keyword>
<dbReference type="GO" id="GO:0004129">
    <property type="term" value="F:cytochrome-c oxidase activity"/>
    <property type="evidence" value="ECO:0007669"/>
    <property type="project" value="InterPro"/>
</dbReference>
<evidence type="ECO:0000313" key="11">
    <source>
        <dbReference type="EMBL" id="AJY78600.1"/>
    </source>
</evidence>
<feature type="transmembrane region" description="Helical" evidence="9">
    <location>
        <begin position="214"/>
        <end position="232"/>
    </location>
</feature>
<dbReference type="GO" id="GO:0019646">
    <property type="term" value="P:aerobic electron transport chain"/>
    <property type="evidence" value="ECO:0007669"/>
    <property type="project" value="InterPro"/>
</dbReference>
<evidence type="ECO:0000256" key="1">
    <source>
        <dbReference type="ARBA" id="ARBA00004141"/>
    </source>
</evidence>
<keyword evidence="5" id="KW-1278">Translocase</keyword>
<evidence type="ECO:0000256" key="8">
    <source>
        <dbReference type="RuleBase" id="RU003375"/>
    </source>
</evidence>
<evidence type="ECO:0000256" key="7">
    <source>
        <dbReference type="ARBA" id="ARBA00023136"/>
    </source>
</evidence>
<dbReference type="InterPro" id="IPR033945">
    <property type="entry name" value="Cyt_c_oxase_su3_dom"/>
</dbReference>
<dbReference type="PROSITE" id="PS50253">
    <property type="entry name" value="COX3"/>
    <property type="match status" value="1"/>
</dbReference>
<organism evidence="11">
    <name type="scientific">Ruditapes decussatus</name>
    <dbReference type="NCBI Taxonomy" id="104385"/>
    <lineage>
        <taxon>Eukaryota</taxon>
        <taxon>Metazoa</taxon>
        <taxon>Spiralia</taxon>
        <taxon>Lophotrochozoa</taxon>
        <taxon>Mollusca</taxon>
        <taxon>Bivalvia</taxon>
        <taxon>Autobranchia</taxon>
        <taxon>Heteroconchia</taxon>
        <taxon>Euheterodonta</taxon>
        <taxon>Imparidentia</taxon>
        <taxon>Neoheterodontei</taxon>
        <taxon>Venerida</taxon>
        <taxon>Veneroidea</taxon>
        <taxon>Veneridae</taxon>
        <taxon>Ruditapes</taxon>
    </lineage>
</organism>
<keyword evidence="7 9" id="KW-0472">Membrane</keyword>
<accession>A0A219LV19</accession>
<comment type="subcellular location">
    <subcellularLocation>
        <location evidence="1">Membrane</location>
        <topology evidence="1">Multi-pass membrane protein</topology>
    </subcellularLocation>
</comment>
<evidence type="ECO:0000256" key="4">
    <source>
        <dbReference type="ARBA" id="ARBA00022692"/>
    </source>
</evidence>
<keyword evidence="8 11" id="KW-0496">Mitochondrion</keyword>
<dbReference type="Pfam" id="PF00510">
    <property type="entry name" value="COX3"/>
    <property type="match status" value="2"/>
</dbReference>
<dbReference type="SUPFAM" id="SSF81452">
    <property type="entry name" value="Cytochrome c oxidase subunit III-like"/>
    <property type="match status" value="1"/>
</dbReference>
<evidence type="ECO:0000259" key="10">
    <source>
        <dbReference type="PROSITE" id="PS50253"/>
    </source>
</evidence>
<dbReference type="EMBL" id="KP089983">
    <property type="protein sequence ID" value="AJY78600.1"/>
    <property type="molecule type" value="Genomic_DNA"/>
</dbReference>
<feature type="transmembrane region" description="Helical" evidence="9">
    <location>
        <begin position="296"/>
        <end position="319"/>
    </location>
</feature>
<dbReference type="CTD" id="4514"/>
<evidence type="ECO:0000256" key="3">
    <source>
        <dbReference type="ARBA" id="ARBA00015944"/>
    </source>
</evidence>
<dbReference type="Gene3D" id="1.10.287.70">
    <property type="match status" value="1"/>
</dbReference>
<dbReference type="GO" id="GO:0016020">
    <property type="term" value="C:membrane"/>
    <property type="evidence" value="ECO:0007669"/>
    <property type="project" value="UniProtKB-SubCell"/>
</dbReference>
<dbReference type="AlphaFoldDB" id="A0A219LV19"/>
<protein>
    <recommendedName>
        <fullName evidence="3 8">Cytochrome c oxidase subunit 3</fullName>
    </recommendedName>
</protein>
<evidence type="ECO:0000256" key="6">
    <source>
        <dbReference type="ARBA" id="ARBA00022989"/>
    </source>
</evidence>
<gene>
    <name evidence="11" type="primary">COX3</name>
</gene>
<dbReference type="InterPro" id="IPR013833">
    <property type="entry name" value="Cyt_c_oxidase_su3_a-hlx"/>
</dbReference>
<sequence>MGRTGFKILSWSPWPIQVSMGVLGVVSSFISSVHSGMGLLSLVAALASWIVLVGSLFCWWSDMVFEGNHKGDFTSRIKRNLQWGFVMFVVSEVFFFSSFFSSWYYFGVGENSQVLMGSWPPVGIVPVYPWKIPTLNTVLLLSSGVCVSWCQKCVQAMSMAKDSEFSKMVMVDRWEKLKFTSAKKMLVSLAKLVKKLSDQSAIEKKWLLGLRRQALLSMFLTISLGVIFMYLQSLEYRWASVTFSDSTYGGCFYILTGFHGLHVILGICFLSVCWVRIYLNNFMFEATLDVGLDCAILYWHFVDVVWIGVYGSVYLWPYFVG</sequence>
<comment type="function">
    <text evidence="8">Component of the cytochrome c oxidase, the last enzyme in the mitochondrial electron transport chain which drives oxidative phosphorylation. The respiratory chain contains 3 multisubunit complexes succinate dehydrogenase (complex II, CII), ubiquinol-cytochrome c oxidoreductase (cytochrome b-c1 complex, complex III, CIII) and cytochrome c oxidase (complex IV, CIV), that cooperate to transfer electrons derived from NADH and succinate to molecular oxygen, creating an electrochemical gradient over the inner membrane that drives transmembrane transport and the ATP synthase. Cytochrome c oxidase is the component of the respiratory chain that catalyzes the reduction of oxygen to water. Electrons originating from reduced cytochrome c in the intermembrane space (IMS) are transferred via the dinuclear copper A center (CU(A)) of subunit 2 and heme A of subunit 1 to the active site in subunit 1, a binuclear center (BNC) formed by heme A3 and copper B (CU(B)). The BNC reduces molecular oxygen to 2 water molecules using 4 electrons from cytochrome c in the IMS and 4 protons from the mitochondrial matrix.</text>
</comment>
<feature type="transmembrane region" description="Helical" evidence="9">
    <location>
        <begin position="127"/>
        <end position="150"/>
    </location>
</feature>
<dbReference type="InterPro" id="IPR035973">
    <property type="entry name" value="Cyt_c_oxidase_su3-like_sf"/>
</dbReference>
<evidence type="ECO:0000256" key="9">
    <source>
        <dbReference type="SAM" id="Phobius"/>
    </source>
</evidence>
<geneLocation type="mitochondrion" evidence="11"/>
<feature type="domain" description="Heme-copper oxidase subunit III family profile" evidence="10">
    <location>
        <begin position="2"/>
        <end position="318"/>
    </location>
</feature>
<keyword evidence="4 8" id="KW-0812">Transmembrane</keyword>
<dbReference type="PANTHER" id="PTHR11403">
    <property type="entry name" value="CYTOCHROME C OXIDASE SUBUNIT III"/>
    <property type="match status" value="1"/>
</dbReference>
<proteinExistence type="inferred from homology"/>
<dbReference type="InterPro" id="IPR024791">
    <property type="entry name" value="Cyt_c/ubiquinol_Oxase_su3"/>
</dbReference>
<name>A0A219LV19_9BIVA</name>
<feature type="transmembrane region" description="Helical" evidence="9">
    <location>
        <begin position="81"/>
        <end position="107"/>
    </location>
</feature>